<evidence type="ECO:0000313" key="7">
    <source>
        <dbReference type="EMBL" id="WAR21371.1"/>
    </source>
</evidence>
<gene>
    <name evidence="7" type="ORF">MAR_015345</name>
</gene>
<dbReference type="Pfam" id="PF13445">
    <property type="entry name" value="zf-RING_UBOX"/>
    <property type="match status" value="1"/>
</dbReference>
<dbReference type="Gene3D" id="3.30.40.10">
    <property type="entry name" value="Zinc/RING finger domain, C3HC4 (zinc finger)"/>
    <property type="match status" value="1"/>
</dbReference>
<keyword evidence="1" id="KW-0479">Metal-binding</keyword>
<dbReference type="SMART" id="SM00184">
    <property type="entry name" value="RING"/>
    <property type="match status" value="1"/>
</dbReference>
<keyword evidence="3" id="KW-0862">Zinc</keyword>
<proteinExistence type="predicted"/>
<evidence type="ECO:0000313" key="8">
    <source>
        <dbReference type="Proteomes" id="UP001164746"/>
    </source>
</evidence>
<evidence type="ECO:0000256" key="1">
    <source>
        <dbReference type="ARBA" id="ARBA00022723"/>
    </source>
</evidence>
<evidence type="ECO:0000259" key="6">
    <source>
        <dbReference type="PROSITE" id="PS50089"/>
    </source>
</evidence>
<keyword evidence="2 4" id="KW-0863">Zinc-finger</keyword>
<dbReference type="SUPFAM" id="SSF57850">
    <property type="entry name" value="RING/U-box"/>
    <property type="match status" value="1"/>
</dbReference>
<organism evidence="7 8">
    <name type="scientific">Mya arenaria</name>
    <name type="common">Soft-shell clam</name>
    <dbReference type="NCBI Taxonomy" id="6604"/>
    <lineage>
        <taxon>Eukaryota</taxon>
        <taxon>Metazoa</taxon>
        <taxon>Spiralia</taxon>
        <taxon>Lophotrochozoa</taxon>
        <taxon>Mollusca</taxon>
        <taxon>Bivalvia</taxon>
        <taxon>Autobranchia</taxon>
        <taxon>Heteroconchia</taxon>
        <taxon>Euheterodonta</taxon>
        <taxon>Imparidentia</taxon>
        <taxon>Neoheterodontei</taxon>
        <taxon>Myida</taxon>
        <taxon>Myoidea</taxon>
        <taxon>Myidae</taxon>
        <taxon>Mya</taxon>
    </lineage>
</organism>
<accession>A0ABY7FQA0</accession>
<keyword evidence="8" id="KW-1185">Reference proteome</keyword>
<feature type="compositionally biased region" description="Basic and acidic residues" evidence="5">
    <location>
        <begin position="464"/>
        <end position="479"/>
    </location>
</feature>
<feature type="domain" description="RING-type" evidence="6">
    <location>
        <begin position="484"/>
        <end position="526"/>
    </location>
</feature>
<evidence type="ECO:0000256" key="2">
    <source>
        <dbReference type="ARBA" id="ARBA00022771"/>
    </source>
</evidence>
<evidence type="ECO:0000256" key="4">
    <source>
        <dbReference type="PROSITE-ProRule" id="PRU00175"/>
    </source>
</evidence>
<dbReference type="Proteomes" id="UP001164746">
    <property type="component" value="Chromosome 12"/>
</dbReference>
<dbReference type="InterPro" id="IPR001841">
    <property type="entry name" value="Znf_RING"/>
</dbReference>
<evidence type="ECO:0000256" key="3">
    <source>
        <dbReference type="ARBA" id="ARBA00022833"/>
    </source>
</evidence>
<dbReference type="InterPro" id="IPR013083">
    <property type="entry name" value="Znf_RING/FYVE/PHD"/>
</dbReference>
<dbReference type="PROSITE" id="PS50089">
    <property type="entry name" value="ZF_RING_2"/>
    <property type="match status" value="1"/>
</dbReference>
<dbReference type="PROSITE" id="PS00518">
    <property type="entry name" value="ZF_RING_1"/>
    <property type="match status" value="1"/>
</dbReference>
<dbReference type="InterPro" id="IPR027370">
    <property type="entry name" value="Znf-RING_euk"/>
</dbReference>
<feature type="region of interest" description="Disordered" evidence="5">
    <location>
        <begin position="458"/>
        <end position="479"/>
    </location>
</feature>
<name>A0ABY7FQA0_MYAAR</name>
<dbReference type="InterPro" id="IPR017907">
    <property type="entry name" value="Znf_RING_CS"/>
</dbReference>
<evidence type="ECO:0000256" key="5">
    <source>
        <dbReference type="SAM" id="MobiDB-lite"/>
    </source>
</evidence>
<dbReference type="EMBL" id="CP111023">
    <property type="protein sequence ID" value="WAR21371.1"/>
    <property type="molecule type" value="Genomic_DNA"/>
</dbReference>
<reference evidence="7" key="1">
    <citation type="submission" date="2022-11" db="EMBL/GenBank/DDBJ databases">
        <title>Centuries of genome instability and evolution in soft-shell clam transmissible cancer (bioRxiv).</title>
        <authorList>
            <person name="Hart S.F.M."/>
            <person name="Yonemitsu M.A."/>
            <person name="Giersch R.M."/>
            <person name="Beal B.F."/>
            <person name="Arriagada G."/>
            <person name="Davis B.W."/>
            <person name="Ostrander E.A."/>
            <person name="Goff S.P."/>
            <person name="Metzger M.J."/>
        </authorList>
    </citation>
    <scope>NUCLEOTIDE SEQUENCE</scope>
    <source>
        <strain evidence="7">MELC-2E11</strain>
        <tissue evidence="7">Siphon/mantle</tissue>
    </source>
</reference>
<sequence>MPYKQEVPDIVLNKLTKLSRHKFASLVETFKHEYLLELKYPGKGRNIELVGTNKDIVGLGMDELRASVGLSSRFQLSPRLEAGGRVLWTFRRPEAALVPALFREELKEIRDVKSIFIREKHVGEVYEVECNQRDFAKVNAVVEDIQTKIQQLQSVEIQTEVATQRLAEEFRRKYRRHPLFQITTGGQMVKRFGENDQSILVKGAEKMVIHARQERYLDMGHHRWEEFVSTHTGRVGRRLRRKADPRALPADLVLKIRHKPGCETVIQTLVERDFILGFHMKKVGKRIKYIRISGNDDSILSLAVDGIRYFVNGSKEERKQFLWKFGKVVTVYHGREAENVKHLFRSKLHEIKNVNPSVTVGEEWKDLLDIKCPHQFFDKVNKIIKVIEIDLASCVSDRLVLQSPSEEDLIRKFVRWSVVDRWYCHKGKETDGQMAAIDFHGRNSEFLLEGKTAWTTFKMNPDTGRSDGPDGTPRSDRPPEGLHCPLCRKTFIQLLSSGERLVAAPCGHVFCRKCVEPRIELNRKCPQGCRPLVAPRDLLELRLTMDAGDKTPRRKQNVEGSTYNVNKLFQ</sequence>
<protein>
    <recommendedName>
        <fullName evidence="6">RING-type domain-containing protein</fullName>
    </recommendedName>
</protein>